<comment type="caution">
    <text evidence="3">The sequence shown here is derived from an EMBL/GenBank/DDBJ whole genome shotgun (WGS) entry which is preliminary data.</text>
</comment>
<proteinExistence type="inferred from homology"/>
<reference evidence="3 4" key="1">
    <citation type="journal article" date="2016" name="Nat. Commun.">
        <title>Thousands of microbial genomes shed light on interconnected biogeochemical processes in an aquifer system.</title>
        <authorList>
            <person name="Anantharaman K."/>
            <person name="Brown C.T."/>
            <person name="Hug L.A."/>
            <person name="Sharon I."/>
            <person name="Castelle C.J."/>
            <person name="Probst A.J."/>
            <person name="Thomas B.C."/>
            <person name="Singh A."/>
            <person name="Wilkins M.J."/>
            <person name="Karaoz U."/>
            <person name="Brodie E.L."/>
            <person name="Williams K.H."/>
            <person name="Hubbard S.S."/>
            <person name="Banfield J.F."/>
        </authorList>
    </citation>
    <scope>NUCLEOTIDE SEQUENCE [LARGE SCALE GENOMIC DNA]</scope>
</reference>
<evidence type="ECO:0000313" key="3">
    <source>
        <dbReference type="EMBL" id="OGG50729.1"/>
    </source>
</evidence>
<feature type="domain" description="GIY-YIG" evidence="2">
    <location>
        <begin position="1"/>
        <end position="75"/>
    </location>
</feature>
<accession>A0A1F6CNF4</accession>
<dbReference type="GO" id="GO:0004519">
    <property type="term" value="F:endonuclease activity"/>
    <property type="evidence" value="ECO:0007669"/>
    <property type="project" value="UniProtKB-KW"/>
</dbReference>
<evidence type="ECO:0000256" key="1">
    <source>
        <dbReference type="ARBA" id="ARBA00007435"/>
    </source>
</evidence>
<name>A0A1F6CNF4_9BACT</name>
<sequence length="79" mass="8733">MYFVYLLKCNDGSIYTGITNDLVKRLHSHKTGVGGNYTRAKGAVKILYSEKASGRGAALKREAEIKSWTRQKKLALVAS</sequence>
<comment type="similarity">
    <text evidence="1">Belongs to the UPF0213 family.</text>
</comment>
<dbReference type="PROSITE" id="PS50164">
    <property type="entry name" value="GIY_YIG"/>
    <property type="match status" value="1"/>
</dbReference>
<dbReference type="Gene3D" id="3.40.1440.10">
    <property type="entry name" value="GIY-YIG endonuclease"/>
    <property type="match status" value="1"/>
</dbReference>
<dbReference type="SUPFAM" id="SSF82771">
    <property type="entry name" value="GIY-YIG endonuclease"/>
    <property type="match status" value="1"/>
</dbReference>
<evidence type="ECO:0000259" key="2">
    <source>
        <dbReference type="PROSITE" id="PS50164"/>
    </source>
</evidence>
<dbReference type="Pfam" id="PF01541">
    <property type="entry name" value="GIY-YIG"/>
    <property type="match status" value="1"/>
</dbReference>
<dbReference type="Proteomes" id="UP000178370">
    <property type="component" value="Unassembled WGS sequence"/>
</dbReference>
<dbReference type="PANTHER" id="PTHR34477">
    <property type="entry name" value="UPF0213 PROTEIN YHBQ"/>
    <property type="match status" value="1"/>
</dbReference>
<dbReference type="AlphaFoldDB" id="A0A1F6CNF4"/>
<protein>
    <submittedName>
        <fullName evidence="3">Endonuclease</fullName>
    </submittedName>
</protein>
<dbReference type="InterPro" id="IPR000305">
    <property type="entry name" value="GIY-YIG_endonuc"/>
</dbReference>
<keyword evidence="3" id="KW-0378">Hydrolase</keyword>
<dbReference type="PANTHER" id="PTHR34477:SF1">
    <property type="entry name" value="UPF0213 PROTEIN YHBQ"/>
    <property type="match status" value="1"/>
</dbReference>
<dbReference type="InterPro" id="IPR050190">
    <property type="entry name" value="UPF0213_domain"/>
</dbReference>
<keyword evidence="3" id="KW-0540">Nuclease</keyword>
<gene>
    <name evidence="3" type="ORF">A2763_02285</name>
</gene>
<keyword evidence="3" id="KW-0255">Endonuclease</keyword>
<dbReference type="InterPro" id="IPR035901">
    <property type="entry name" value="GIY-YIG_endonuc_sf"/>
</dbReference>
<evidence type="ECO:0000313" key="4">
    <source>
        <dbReference type="Proteomes" id="UP000178370"/>
    </source>
</evidence>
<dbReference type="CDD" id="cd10456">
    <property type="entry name" value="GIY-YIG_UPF0213"/>
    <property type="match status" value="1"/>
</dbReference>
<dbReference type="EMBL" id="MFKV01000007">
    <property type="protein sequence ID" value="OGG50729.1"/>
    <property type="molecule type" value="Genomic_DNA"/>
</dbReference>
<dbReference type="SMART" id="SM00465">
    <property type="entry name" value="GIYc"/>
    <property type="match status" value="1"/>
</dbReference>
<organism evidence="3 4">
    <name type="scientific">Candidatus Kaiserbacteria bacterium RIFCSPHIGHO2_01_FULL_54_36</name>
    <dbReference type="NCBI Taxonomy" id="1798482"/>
    <lineage>
        <taxon>Bacteria</taxon>
        <taxon>Candidatus Kaiseribacteriota</taxon>
    </lineage>
</organism>